<proteinExistence type="predicted"/>
<keyword evidence="1" id="KW-0472">Membrane</keyword>
<evidence type="ECO:0000313" key="3">
    <source>
        <dbReference type="Proteomes" id="UP000182257"/>
    </source>
</evidence>
<accession>A0A1H4DMT7</accession>
<organism evidence="2 3">
    <name type="scientific">Xylanibacter ruminicola</name>
    <name type="common">Prevotella ruminicola</name>
    <dbReference type="NCBI Taxonomy" id="839"/>
    <lineage>
        <taxon>Bacteria</taxon>
        <taxon>Pseudomonadati</taxon>
        <taxon>Bacteroidota</taxon>
        <taxon>Bacteroidia</taxon>
        <taxon>Bacteroidales</taxon>
        <taxon>Prevotellaceae</taxon>
        <taxon>Xylanibacter</taxon>
    </lineage>
</organism>
<keyword evidence="1" id="KW-0812">Transmembrane</keyword>
<evidence type="ECO:0000256" key="1">
    <source>
        <dbReference type="SAM" id="Phobius"/>
    </source>
</evidence>
<dbReference type="Proteomes" id="UP000182257">
    <property type="component" value="Unassembled WGS sequence"/>
</dbReference>
<gene>
    <name evidence="2" type="ORF">SAMN05216462_2422</name>
</gene>
<keyword evidence="1" id="KW-1133">Transmembrane helix</keyword>
<protein>
    <submittedName>
        <fullName evidence="2">Uncharacterized protein</fullName>
    </submittedName>
</protein>
<feature type="transmembrane region" description="Helical" evidence="1">
    <location>
        <begin position="6"/>
        <end position="24"/>
    </location>
</feature>
<dbReference type="AlphaFoldDB" id="A0A1H4DMT7"/>
<sequence>MMALEIILYVLFGVTAVIVFYLLYKVNSFFNPKDRHDLTSKKL</sequence>
<name>A0A1H4DMT7_XYLRU</name>
<dbReference type="EMBL" id="FNRF01000004">
    <property type="protein sequence ID" value="SEA74054.1"/>
    <property type="molecule type" value="Genomic_DNA"/>
</dbReference>
<evidence type="ECO:0000313" key="2">
    <source>
        <dbReference type="EMBL" id="SEA74054.1"/>
    </source>
</evidence>
<reference evidence="2 3" key="1">
    <citation type="submission" date="2016-10" db="EMBL/GenBank/DDBJ databases">
        <authorList>
            <person name="de Groot N.N."/>
        </authorList>
    </citation>
    <scope>NUCLEOTIDE SEQUENCE [LARGE SCALE GENOMIC DNA]</scope>
    <source>
        <strain evidence="2 3">D31d</strain>
    </source>
</reference>